<dbReference type="AlphaFoldDB" id="A0A3R7L647"/>
<feature type="compositionally biased region" description="Basic and acidic residues" evidence="1">
    <location>
        <begin position="55"/>
        <end position="64"/>
    </location>
</feature>
<dbReference type="OrthoDB" id="252324at2759"/>
<feature type="region of interest" description="Disordered" evidence="1">
    <location>
        <begin position="526"/>
        <end position="554"/>
    </location>
</feature>
<dbReference type="RefSeq" id="XP_029229637.1">
    <property type="nucleotide sequence ID" value="XM_029370332.1"/>
</dbReference>
<dbReference type="GeneID" id="40317025"/>
<feature type="region of interest" description="Disordered" evidence="1">
    <location>
        <begin position="55"/>
        <end position="98"/>
    </location>
</feature>
<feature type="region of interest" description="Disordered" evidence="1">
    <location>
        <begin position="229"/>
        <end position="262"/>
    </location>
</feature>
<dbReference type="Proteomes" id="UP000284403">
    <property type="component" value="Unassembled WGS sequence"/>
</dbReference>
<name>A0A3R7L647_9TRYP</name>
<evidence type="ECO:0000313" key="3">
    <source>
        <dbReference type="Proteomes" id="UP000284403"/>
    </source>
</evidence>
<feature type="region of interest" description="Disordered" evidence="1">
    <location>
        <begin position="368"/>
        <end position="406"/>
    </location>
</feature>
<sequence>MSKKKCRKGRKKRSCSTSDVYECAMRNFRQLLLERMSHHEDEVFSARARFQMQRTHDKEHFDRLQHKRKHSERVRGTAGRRSVRGAAAAAEDIEEPSAAEQEFLADQQKLYVEHEEELQRSYPLAFLDDESAGAVTFTLMPTLRGKFEALARERTRLYKECPESMEPKRLSSVPNLAVQPQHGGVTEYAADKSQPVLVKEEYDVGASATLEVGRGAYIIPQTANKQAYKVGGAEENREASPPQEENSEDGSESCGSLDADRGVVKPPWLSTITSGGEVEFVRMALLSQEQSRQARCEEKQRWLEGLLTPSTPRDMQRRAKEELRRLEKERKKDAVRAAELWCLWRAARDKVNSSSGMVNSTGNREAVVAGGNQDDSEGIKRQSARALPAEEVEGGEGVDDGGQGEYYTPTGFSSERWLKRMQFARKLEDQDNTNSGKAVTSAGDHSVSTSPSASSSFCMSWETIVLEDVATTNGSDDSISNRLEVKAQSYLWPQHIEASIPHVLCGEAVRGTGWWRSFVPDVQGTVTRGGENAEAEDGACDDDETSGRRTEGETNMPSVVKFPRWARKVWLKLDSLGDFVAERVRFYQGRLHT</sequence>
<feature type="compositionally biased region" description="Acidic residues" evidence="1">
    <location>
        <begin position="390"/>
        <end position="399"/>
    </location>
</feature>
<accession>A0A3R7L647</accession>
<gene>
    <name evidence="2" type="ORF">Tco025E_03414</name>
</gene>
<evidence type="ECO:0000256" key="1">
    <source>
        <dbReference type="SAM" id="MobiDB-lite"/>
    </source>
</evidence>
<proteinExistence type="predicted"/>
<keyword evidence="3" id="KW-1185">Reference proteome</keyword>
<feature type="compositionally biased region" description="Acidic residues" evidence="1">
    <location>
        <begin position="533"/>
        <end position="544"/>
    </location>
</feature>
<feature type="region of interest" description="Disordered" evidence="1">
    <location>
        <begin position="428"/>
        <end position="453"/>
    </location>
</feature>
<protein>
    <submittedName>
        <fullName evidence="2">Transcription factor IIA alpha-beta subunit</fullName>
    </submittedName>
</protein>
<reference evidence="2 3" key="1">
    <citation type="journal article" date="2018" name="BMC Genomics">
        <title>Genomic comparison of Trypanosoma conorhini and Trypanosoma rangeli to Trypanosoma cruzi strains of high and low virulence.</title>
        <authorList>
            <person name="Bradwell K.R."/>
            <person name="Koparde V.N."/>
            <person name="Matveyev A.V."/>
            <person name="Serrano M.G."/>
            <person name="Alves J.M."/>
            <person name="Parikh H."/>
            <person name="Huang B."/>
            <person name="Lee V."/>
            <person name="Espinosa-Alvarez O."/>
            <person name="Ortiz P.A."/>
            <person name="Costa-Martins A.G."/>
            <person name="Teixeira M.M."/>
            <person name="Buck G.A."/>
        </authorList>
    </citation>
    <scope>NUCLEOTIDE SEQUENCE [LARGE SCALE GENOMIC DNA]</scope>
    <source>
        <strain evidence="2 3">025E</strain>
    </source>
</reference>
<organism evidence="2 3">
    <name type="scientific">Trypanosoma conorhini</name>
    <dbReference type="NCBI Taxonomy" id="83891"/>
    <lineage>
        <taxon>Eukaryota</taxon>
        <taxon>Discoba</taxon>
        <taxon>Euglenozoa</taxon>
        <taxon>Kinetoplastea</taxon>
        <taxon>Metakinetoplastina</taxon>
        <taxon>Trypanosomatida</taxon>
        <taxon>Trypanosomatidae</taxon>
        <taxon>Trypanosoma</taxon>
    </lineage>
</organism>
<evidence type="ECO:0000313" key="2">
    <source>
        <dbReference type="EMBL" id="RNF21789.1"/>
    </source>
</evidence>
<feature type="compositionally biased region" description="Low complexity" evidence="1">
    <location>
        <begin position="76"/>
        <end position="90"/>
    </location>
</feature>
<comment type="caution">
    <text evidence="2">The sequence shown here is derived from an EMBL/GenBank/DDBJ whole genome shotgun (WGS) entry which is preliminary data.</text>
</comment>
<dbReference type="EMBL" id="MKKU01000149">
    <property type="protein sequence ID" value="RNF21789.1"/>
    <property type="molecule type" value="Genomic_DNA"/>
</dbReference>